<feature type="compositionally biased region" description="Pro residues" evidence="1">
    <location>
        <begin position="634"/>
        <end position="651"/>
    </location>
</feature>
<gene>
    <name evidence="3" type="ORF">KFE25_011460</name>
</gene>
<evidence type="ECO:0000256" key="1">
    <source>
        <dbReference type="SAM" id="MobiDB-lite"/>
    </source>
</evidence>
<feature type="compositionally biased region" description="Low complexity" evidence="1">
    <location>
        <begin position="845"/>
        <end position="870"/>
    </location>
</feature>
<comment type="caution">
    <text evidence="3">The sequence shown here is derived from an EMBL/GenBank/DDBJ whole genome shotgun (WGS) entry which is preliminary data.</text>
</comment>
<evidence type="ECO:0000259" key="2">
    <source>
        <dbReference type="PROSITE" id="PS50238"/>
    </source>
</evidence>
<feature type="region of interest" description="Disordered" evidence="1">
    <location>
        <begin position="1"/>
        <end position="33"/>
    </location>
</feature>
<feature type="compositionally biased region" description="Pro residues" evidence="1">
    <location>
        <begin position="724"/>
        <end position="734"/>
    </location>
</feature>
<keyword evidence="4" id="KW-1185">Reference proteome</keyword>
<dbReference type="EMBL" id="JAGTXO010000031">
    <property type="protein sequence ID" value="KAG8460685.1"/>
    <property type="molecule type" value="Genomic_DNA"/>
</dbReference>
<proteinExistence type="predicted"/>
<dbReference type="OrthoDB" id="10685142at2759"/>
<dbReference type="SUPFAM" id="SSF48350">
    <property type="entry name" value="GTPase activation domain, GAP"/>
    <property type="match status" value="1"/>
</dbReference>
<dbReference type="Proteomes" id="UP000751190">
    <property type="component" value="Unassembled WGS sequence"/>
</dbReference>
<feature type="region of interest" description="Disordered" evidence="1">
    <location>
        <begin position="276"/>
        <end position="302"/>
    </location>
</feature>
<organism evidence="3 4">
    <name type="scientific">Diacronema lutheri</name>
    <name type="common">Unicellular marine alga</name>
    <name type="synonym">Monochrysis lutheri</name>
    <dbReference type="NCBI Taxonomy" id="2081491"/>
    <lineage>
        <taxon>Eukaryota</taxon>
        <taxon>Haptista</taxon>
        <taxon>Haptophyta</taxon>
        <taxon>Pavlovophyceae</taxon>
        <taxon>Pavlovales</taxon>
        <taxon>Pavlovaceae</taxon>
        <taxon>Diacronema</taxon>
    </lineage>
</organism>
<protein>
    <recommendedName>
        <fullName evidence="2">Rho-GAP domain-containing protein</fullName>
    </recommendedName>
</protein>
<dbReference type="InterPro" id="IPR008936">
    <property type="entry name" value="Rho_GTPase_activation_prot"/>
</dbReference>
<dbReference type="AlphaFoldDB" id="A0A8J6C8J2"/>
<dbReference type="Gene3D" id="1.10.555.10">
    <property type="entry name" value="Rho GTPase activation protein"/>
    <property type="match status" value="1"/>
</dbReference>
<dbReference type="Pfam" id="PF00620">
    <property type="entry name" value="RhoGAP"/>
    <property type="match status" value="1"/>
</dbReference>
<dbReference type="InterPro" id="IPR000198">
    <property type="entry name" value="RhoGAP_dom"/>
</dbReference>
<feature type="region of interest" description="Disordered" evidence="1">
    <location>
        <begin position="723"/>
        <end position="751"/>
    </location>
</feature>
<feature type="compositionally biased region" description="Low complexity" evidence="1">
    <location>
        <begin position="664"/>
        <end position="694"/>
    </location>
</feature>
<evidence type="ECO:0000313" key="3">
    <source>
        <dbReference type="EMBL" id="KAG8460685.1"/>
    </source>
</evidence>
<feature type="region of interest" description="Disordered" evidence="1">
    <location>
        <begin position="632"/>
        <end position="707"/>
    </location>
</feature>
<sequence>MDKARAPLTPTTNQPRAHAIQRLKKDDAPPTPLDLRAIAANAETPQPAGGASAAAALPLADGAQRGSAIPPRAALCWAELVRRRAECAHEGLFRKEPHAAELEAVSRRMDDAANAACIASAARAASTDCLAALIKRYAVDERLRPLLMPDELAALDAAEDEAAAHAVLTSLSGARGETVAFLVQCAVRTAAHERVTRMGPRAIATVFAPVVFALPASGEPMALLTAARKGVQLTAKLVEGARVCAPARADDDAPLRASPAEGGTLAFDDATAADGASAGDVDGAPAGAPPATPAGARASPLSPGFGSGNAEFVGACLDAIRRVISPSDMDVRGFTSAAELALSQVLLVAPVALAESPERRADALGDGFDGAFRAAAARTPNSSSTMTAPSSGLRSVDADALERELDGFGDDDAVGMPGGGTDTFLAALAAAMPPTPAGARSAGDGVDAGGEVVGAGFSRDDAQLYARFMQPHAPLASSEGADSADGAHMLVGACAPAPSSAACAADDCFAQMAVDAASISEWATDDFFEEGGVRAPPTGATASELGDALFGASRLTLGSVGGGSERGTFAPAGAPVASSLSFGASAAPTLHAPTAGADGGAPADGAGRLVPPTRIAEARGNGGALALAAILEGAPPPAPPPRGRPGRPFSPPANAARAGGGADGAAAARTLSLSSSASSSSPTASHSPAPTEATLSEVGSPAPVPQLQHGHVVAGAGVVARAPPARPVDAPPGARPEAADRRARARDGRRGGALGRGVLAAAAIGAAALALHAHAPHGGFALVAPLPVPVPTLTAARARGAVAGAPSGREHEDFASSVSAEQLWGLLPAESLTDELAAAAHTAGTKHAHTDTAAPLPPGGEAASASAEHGGASRRFAPAGRRAPKGPLLSLFLFGGMTEARNPLSPMAQRRAEAWLQRLLGAAPAQ</sequence>
<feature type="compositionally biased region" description="Basic and acidic residues" evidence="1">
    <location>
        <begin position="737"/>
        <end position="750"/>
    </location>
</feature>
<feature type="domain" description="Rho-GAP" evidence="2">
    <location>
        <begin position="57"/>
        <end position="245"/>
    </location>
</feature>
<reference evidence="3" key="1">
    <citation type="submission" date="2021-05" db="EMBL/GenBank/DDBJ databases">
        <title>The genome of the haptophyte Pavlova lutheri (Diacronema luteri, Pavlovales) - a model for lipid biosynthesis in eukaryotic algae.</title>
        <authorList>
            <person name="Hulatt C.J."/>
            <person name="Posewitz M.C."/>
        </authorList>
    </citation>
    <scope>NUCLEOTIDE SEQUENCE</scope>
    <source>
        <strain evidence="3">NIVA-4/92</strain>
    </source>
</reference>
<evidence type="ECO:0000313" key="4">
    <source>
        <dbReference type="Proteomes" id="UP000751190"/>
    </source>
</evidence>
<dbReference type="PROSITE" id="PS50238">
    <property type="entry name" value="RHOGAP"/>
    <property type="match status" value="1"/>
</dbReference>
<dbReference type="SMART" id="SM00324">
    <property type="entry name" value="RhoGAP"/>
    <property type="match status" value="1"/>
</dbReference>
<feature type="region of interest" description="Disordered" evidence="1">
    <location>
        <begin position="845"/>
        <end position="881"/>
    </location>
</feature>
<dbReference type="GO" id="GO:0007165">
    <property type="term" value="P:signal transduction"/>
    <property type="evidence" value="ECO:0007669"/>
    <property type="project" value="InterPro"/>
</dbReference>
<feature type="compositionally biased region" description="Low complexity" evidence="1">
    <location>
        <begin position="276"/>
        <end position="286"/>
    </location>
</feature>
<accession>A0A8J6C8J2</accession>
<name>A0A8J6C8J2_DIALT</name>